<organism evidence="9 10">
    <name type="scientific">Thalassospira xiamenensis</name>
    <dbReference type="NCBI Taxonomy" id="220697"/>
    <lineage>
        <taxon>Bacteria</taxon>
        <taxon>Pseudomonadati</taxon>
        <taxon>Pseudomonadota</taxon>
        <taxon>Alphaproteobacteria</taxon>
        <taxon>Rhodospirillales</taxon>
        <taxon>Thalassospiraceae</taxon>
        <taxon>Thalassospira</taxon>
    </lineage>
</organism>
<evidence type="ECO:0000256" key="6">
    <source>
        <dbReference type="ARBA" id="ARBA00023159"/>
    </source>
</evidence>
<dbReference type="CDD" id="cd00009">
    <property type="entry name" value="AAA"/>
    <property type="match status" value="1"/>
</dbReference>
<keyword evidence="3" id="KW-0902">Two-component regulatory system</keyword>
<name>A0A285TPF6_9PROT</name>
<dbReference type="InterPro" id="IPR025943">
    <property type="entry name" value="Sigma_54_int_dom_ATP-bd_2"/>
</dbReference>
<evidence type="ECO:0000313" key="9">
    <source>
        <dbReference type="EMBL" id="SOC24791.1"/>
    </source>
</evidence>
<dbReference type="Proteomes" id="UP000219068">
    <property type="component" value="Unassembled WGS sequence"/>
</dbReference>
<dbReference type="InterPro" id="IPR058031">
    <property type="entry name" value="AAA_lid_NorR"/>
</dbReference>
<evidence type="ECO:0000256" key="5">
    <source>
        <dbReference type="ARBA" id="ARBA00023125"/>
    </source>
</evidence>
<evidence type="ECO:0000256" key="1">
    <source>
        <dbReference type="ARBA" id="ARBA00022741"/>
    </source>
</evidence>
<dbReference type="GO" id="GO:0000160">
    <property type="term" value="P:phosphorelay signal transduction system"/>
    <property type="evidence" value="ECO:0007669"/>
    <property type="project" value="UniProtKB-KW"/>
</dbReference>
<proteinExistence type="predicted"/>
<evidence type="ECO:0000256" key="3">
    <source>
        <dbReference type="ARBA" id="ARBA00023012"/>
    </source>
</evidence>
<dbReference type="PROSITE" id="PS50045">
    <property type="entry name" value="SIGMA54_INTERACT_4"/>
    <property type="match status" value="1"/>
</dbReference>
<dbReference type="InterPro" id="IPR003593">
    <property type="entry name" value="AAA+_ATPase"/>
</dbReference>
<keyword evidence="4" id="KW-0805">Transcription regulation</keyword>
<dbReference type="FunFam" id="3.40.50.300:FF:000006">
    <property type="entry name" value="DNA-binding transcriptional regulator NtrC"/>
    <property type="match status" value="1"/>
</dbReference>
<dbReference type="InterPro" id="IPR027417">
    <property type="entry name" value="P-loop_NTPase"/>
</dbReference>
<keyword evidence="2" id="KW-0067">ATP-binding</keyword>
<feature type="domain" description="Sigma-54 factor interaction" evidence="8">
    <location>
        <begin position="51"/>
        <end position="280"/>
    </location>
</feature>
<keyword evidence="7" id="KW-0804">Transcription</keyword>
<gene>
    <name evidence="9" type="ORF">SAMN05428964_104399</name>
</gene>
<keyword evidence="5" id="KW-0238">DNA-binding</keyword>
<dbReference type="InterPro" id="IPR025662">
    <property type="entry name" value="Sigma_54_int_dom_ATP-bd_1"/>
</dbReference>
<sequence>MVNEISLARLEKWRTGLTYHRDLRPGQSAEVLRLARRGGADIPPSIRASALVFRDPVSLELQRRLLQFSVSDASVLIVGETGTGKELIARYVHDNSPRAGGPFIAVNCAALPETLVEAELFGYEKGAFTGATENRTGWFEAANGGTIFLDEIGDLPLAFQVKLLRVLQEREVTPVGGRKTRPVDVRIVAATNVNLENAVRAGHFREDLFFRLNVARLDVAPLRARRDDILTLSEHFLHVYSEKTGRQNLSLGKEAIKVLLHYSWPGNIRELENAIHHAVLVAADHVIRPDDLNLSHVALDKTGGSDADSIRHIIHDLIRREGMFSLDDLVHMAIEEAYEIAEHNQIKTAKLLRLSRSQLRTLLKNHRID</sequence>
<dbReference type="GO" id="GO:0005524">
    <property type="term" value="F:ATP binding"/>
    <property type="evidence" value="ECO:0007669"/>
    <property type="project" value="UniProtKB-KW"/>
</dbReference>
<evidence type="ECO:0000256" key="7">
    <source>
        <dbReference type="ARBA" id="ARBA00023163"/>
    </source>
</evidence>
<dbReference type="SMART" id="SM00382">
    <property type="entry name" value="AAA"/>
    <property type="match status" value="1"/>
</dbReference>
<dbReference type="AlphaFoldDB" id="A0A285TPF6"/>
<dbReference type="InterPro" id="IPR025944">
    <property type="entry name" value="Sigma_54_int_dom_CS"/>
</dbReference>
<evidence type="ECO:0000256" key="2">
    <source>
        <dbReference type="ARBA" id="ARBA00022840"/>
    </source>
</evidence>
<reference evidence="9 10" key="1">
    <citation type="submission" date="2017-08" db="EMBL/GenBank/DDBJ databases">
        <authorList>
            <person name="de Groot N.N."/>
        </authorList>
    </citation>
    <scope>NUCLEOTIDE SEQUENCE [LARGE SCALE GENOMIC DNA]</scope>
    <source>
        <strain evidence="9 10">USBA 78</strain>
    </source>
</reference>
<evidence type="ECO:0000259" key="8">
    <source>
        <dbReference type="PROSITE" id="PS50045"/>
    </source>
</evidence>
<dbReference type="InterPro" id="IPR002078">
    <property type="entry name" value="Sigma_54_int"/>
</dbReference>
<evidence type="ECO:0000256" key="4">
    <source>
        <dbReference type="ARBA" id="ARBA00023015"/>
    </source>
</evidence>
<dbReference type="Gene3D" id="3.40.50.300">
    <property type="entry name" value="P-loop containing nucleotide triphosphate hydrolases"/>
    <property type="match status" value="1"/>
</dbReference>
<dbReference type="Gene3D" id="1.10.10.60">
    <property type="entry name" value="Homeodomain-like"/>
    <property type="match status" value="1"/>
</dbReference>
<dbReference type="InterPro" id="IPR009057">
    <property type="entry name" value="Homeodomain-like_sf"/>
</dbReference>
<dbReference type="GO" id="GO:0006355">
    <property type="term" value="P:regulation of DNA-templated transcription"/>
    <property type="evidence" value="ECO:0007669"/>
    <property type="project" value="InterPro"/>
</dbReference>
<dbReference type="PANTHER" id="PTHR32071:SF21">
    <property type="entry name" value="TRANSCRIPTIONAL REGULATORY PROTEIN FLGR"/>
    <property type="match status" value="1"/>
</dbReference>
<dbReference type="EMBL" id="OBMM01000004">
    <property type="protein sequence ID" value="SOC24791.1"/>
    <property type="molecule type" value="Genomic_DNA"/>
</dbReference>
<dbReference type="Pfam" id="PF00158">
    <property type="entry name" value="Sigma54_activat"/>
    <property type="match status" value="1"/>
</dbReference>
<dbReference type="SUPFAM" id="SSF46689">
    <property type="entry name" value="Homeodomain-like"/>
    <property type="match status" value="1"/>
</dbReference>
<protein>
    <submittedName>
        <fullName evidence="9">Sigma-54 interaction domain-containing protein</fullName>
    </submittedName>
</protein>
<dbReference type="Pfam" id="PF25601">
    <property type="entry name" value="AAA_lid_14"/>
    <property type="match status" value="1"/>
</dbReference>
<dbReference type="SUPFAM" id="SSF52540">
    <property type="entry name" value="P-loop containing nucleoside triphosphate hydrolases"/>
    <property type="match status" value="1"/>
</dbReference>
<dbReference type="PROSITE" id="PS00688">
    <property type="entry name" value="SIGMA54_INTERACT_3"/>
    <property type="match status" value="1"/>
</dbReference>
<dbReference type="PANTHER" id="PTHR32071">
    <property type="entry name" value="TRANSCRIPTIONAL REGULATORY PROTEIN"/>
    <property type="match status" value="1"/>
</dbReference>
<accession>A0A285TPF6</accession>
<keyword evidence="6" id="KW-0010">Activator</keyword>
<dbReference type="PROSITE" id="PS00676">
    <property type="entry name" value="SIGMA54_INTERACT_2"/>
    <property type="match status" value="1"/>
</dbReference>
<dbReference type="PROSITE" id="PS00675">
    <property type="entry name" value="SIGMA54_INTERACT_1"/>
    <property type="match status" value="1"/>
</dbReference>
<keyword evidence="1" id="KW-0547">Nucleotide-binding</keyword>
<dbReference type="GO" id="GO:0003677">
    <property type="term" value="F:DNA binding"/>
    <property type="evidence" value="ECO:0007669"/>
    <property type="project" value="UniProtKB-KW"/>
</dbReference>
<evidence type="ECO:0000313" key="10">
    <source>
        <dbReference type="Proteomes" id="UP000219068"/>
    </source>
</evidence>
<dbReference type="Gene3D" id="1.10.8.60">
    <property type="match status" value="1"/>
</dbReference>